<evidence type="ECO:0000256" key="3">
    <source>
        <dbReference type="ARBA" id="ARBA00023125"/>
    </source>
</evidence>
<keyword evidence="4" id="KW-0804">Transcription</keyword>
<dbReference type="Proteomes" id="UP000295198">
    <property type="component" value="Unassembled WGS sequence"/>
</dbReference>
<dbReference type="SUPFAM" id="SSF53850">
    <property type="entry name" value="Periplasmic binding protein-like II"/>
    <property type="match status" value="1"/>
</dbReference>
<protein>
    <submittedName>
        <fullName evidence="7">LysR family transcriptional regulator</fullName>
    </submittedName>
</protein>
<keyword evidence="2" id="KW-0805">Transcription regulation</keyword>
<reference evidence="7 8" key="1">
    <citation type="submission" date="2019-01" db="EMBL/GenBank/DDBJ databases">
        <title>Nocardioides guangzhouensis sp. nov., an actinobacterium isolated from soil.</title>
        <authorList>
            <person name="Fu Y."/>
            <person name="Cai Y."/>
            <person name="Lin Z."/>
            <person name="Chen P."/>
        </authorList>
    </citation>
    <scope>NUCLEOTIDE SEQUENCE [LARGE SCALE GENOMIC DNA]</scope>
    <source>
        <strain evidence="7 8">130</strain>
    </source>
</reference>
<feature type="region of interest" description="Disordered" evidence="5">
    <location>
        <begin position="194"/>
        <end position="259"/>
    </location>
</feature>
<sequence>MPEILRISFVAGVTPDKWARTWREREPGTPLELSLVEQPDQLAPLRDGAADMAFVRLPVDREGLHLIPLYEELAVVVVPVEHPVAAYDEVTLADLADEQLVAGAAEGWAEGWDAVATAEPLPFPPMTTKQALEVVASGTGIAVVPMSVARLLHRKDLTFRPVSDVPPTRVGLAWPTSSDDPDLDAFVGVVRGRTVRSSRGEQQAGTKKGAAVGGGTPPGSGGRQGASQGSGRTARGQGRNQAGRGGRSNRRGSGGRRRG</sequence>
<feature type="domain" description="LysR substrate-binding" evidence="6">
    <location>
        <begin position="18"/>
        <end position="192"/>
    </location>
</feature>
<dbReference type="OrthoDB" id="3388207at2"/>
<dbReference type="GO" id="GO:0032993">
    <property type="term" value="C:protein-DNA complex"/>
    <property type="evidence" value="ECO:0007669"/>
    <property type="project" value="TreeGrafter"/>
</dbReference>
<keyword evidence="3" id="KW-0238">DNA-binding</keyword>
<keyword evidence="8" id="KW-1185">Reference proteome</keyword>
<dbReference type="Pfam" id="PF03466">
    <property type="entry name" value="LysR_substrate"/>
    <property type="match status" value="1"/>
</dbReference>
<comment type="caution">
    <text evidence="7">The sequence shown here is derived from an EMBL/GenBank/DDBJ whole genome shotgun (WGS) entry which is preliminary data.</text>
</comment>
<dbReference type="InterPro" id="IPR005119">
    <property type="entry name" value="LysR_subst-bd"/>
</dbReference>
<dbReference type="Gene3D" id="3.40.190.10">
    <property type="entry name" value="Periplasmic binding protein-like II"/>
    <property type="match status" value="2"/>
</dbReference>
<gene>
    <name evidence="7" type="ORF">EKO23_05305</name>
</gene>
<feature type="compositionally biased region" description="Basic residues" evidence="5">
    <location>
        <begin position="247"/>
        <end position="259"/>
    </location>
</feature>
<evidence type="ECO:0000256" key="5">
    <source>
        <dbReference type="SAM" id="MobiDB-lite"/>
    </source>
</evidence>
<proteinExistence type="inferred from homology"/>
<feature type="compositionally biased region" description="Gly residues" evidence="5">
    <location>
        <begin position="211"/>
        <end position="224"/>
    </location>
</feature>
<evidence type="ECO:0000256" key="4">
    <source>
        <dbReference type="ARBA" id="ARBA00023163"/>
    </source>
</evidence>
<name>A0A4Q4ZIS0_9ACTN</name>
<evidence type="ECO:0000256" key="2">
    <source>
        <dbReference type="ARBA" id="ARBA00023015"/>
    </source>
</evidence>
<dbReference type="RefSeq" id="WP_134714845.1">
    <property type="nucleotide sequence ID" value="NZ_SDKM01000006.1"/>
</dbReference>
<dbReference type="GO" id="GO:0003677">
    <property type="term" value="F:DNA binding"/>
    <property type="evidence" value="ECO:0007669"/>
    <property type="project" value="UniProtKB-KW"/>
</dbReference>
<organism evidence="7 8">
    <name type="scientific">Nocardioides guangzhouensis</name>
    <dbReference type="NCBI Taxonomy" id="2497878"/>
    <lineage>
        <taxon>Bacteria</taxon>
        <taxon>Bacillati</taxon>
        <taxon>Actinomycetota</taxon>
        <taxon>Actinomycetes</taxon>
        <taxon>Propionibacteriales</taxon>
        <taxon>Nocardioidaceae</taxon>
        <taxon>Nocardioides</taxon>
    </lineage>
</organism>
<dbReference type="PANTHER" id="PTHR30346:SF0">
    <property type="entry name" value="HCA OPERON TRANSCRIPTIONAL ACTIVATOR HCAR"/>
    <property type="match status" value="1"/>
</dbReference>
<evidence type="ECO:0000259" key="6">
    <source>
        <dbReference type="Pfam" id="PF03466"/>
    </source>
</evidence>
<feature type="compositionally biased region" description="Low complexity" evidence="5">
    <location>
        <begin position="225"/>
        <end position="242"/>
    </location>
</feature>
<dbReference type="EMBL" id="SDKM01000006">
    <property type="protein sequence ID" value="RYP87461.1"/>
    <property type="molecule type" value="Genomic_DNA"/>
</dbReference>
<comment type="similarity">
    <text evidence="1">Belongs to the LysR transcriptional regulatory family.</text>
</comment>
<evidence type="ECO:0000313" key="7">
    <source>
        <dbReference type="EMBL" id="RYP87461.1"/>
    </source>
</evidence>
<dbReference type="AlphaFoldDB" id="A0A4Q4ZIS0"/>
<evidence type="ECO:0000256" key="1">
    <source>
        <dbReference type="ARBA" id="ARBA00009437"/>
    </source>
</evidence>
<dbReference type="CDD" id="cd08414">
    <property type="entry name" value="PBP2_LTTR_aromatics_like"/>
    <property type="match status" value="1"/>
</dbReference>
<accession>A0A4Q4ZIS0</accession>
<dbReference type="GO" id="GO:0003700">
    <property type="term" value="F:DNA-binding transcription factor activity"/>
    <property type="evidence" value="ECO:0007669"/>
    <property type="project" value="TreeGrafter"/>
</dbReference>
<dbReference type="PANTHER" id="PTHR30346">
    <property type="entry name" value="TRANSCRIPTIONAL DUAL REGULATOR HCAR-RELATED"/>
    <property type="match status" value="1"/>
</dbReference>
<evidence type="ECO:0000313" key="8">
    <source>
        <dbReference type="Proteomes" id="UP000295198"/>
    </source>
</evidence>